<protein>
    <submittedName>
        <fullName evidence="2">Uncharacterized protein</fullName>
    </submittedName>
</protein>
<name>A0A9D1DVQ5_9FIRM</name>
<keyword evidence="1" id="KW-0472">Membrane</keyword>
<dbReference type="Proteomes" id="UP000824232">
    <property type="component" value="Unassembled WGS sequence"/>
</dbReference>
<evidence type="ECO:0000256" key="1">
    <source>
        <dbReference type="SAM" id="Phobius"/>
    </source>
</evidence>
<organism evidence="2 3">
    <name type="scientific">Candidatus Onthousia excrementipullorum</name>
    <dbReference type="NCBI Taxonomy" id="2840884"/>
    <lineage>
        <taxon>Bacteria</taxon>
        <taxon>Bacillati</taxon>
        <taxon>Bacillota</taxon>
        <taxon>Bacilli</taxon>
        <taxon>Candidatus Onthousia</taxon>
    </lineage>
</organism>
<keyword evidence="1" id="KW-1133">Transmembrane helix</keyword>
<sequence length="182" mass="20143">MNKKDKKNKIMLIILLIVLIIVIIALSYAAFNFSKTGSENVITLGNLELTLNEGSTINLEDTYPLTDAEGLALDGYDFTLENTGTAAVDYVIYLDNVEITSPDVKLDDKYLKYSFDKNSSTGTAEYLESLGVDGSRILDQGTLNRGEENSYVLRVWPTVEVDGDFGGQVWKGKLRITGDQVR</sequence>
<reference evidence="2" key="2">
    <citation type="journal article" date="2021" name="PeerJ">
        <title>Extensive microbial diversity within the chicken gut microbiome revealed by metagenomics and culture.</title>
        <authorList>
            <person name="Gilroy R."/>
            <person name="Ravi A."/>
            <person name="Getino M."/>
            <person name="Pursley I."/>
            <person name="Horton D.L."/>
            <person name="Alikhan N.F."/>
            <person name="Baker D."/>
            <person name="Gharbi K."/>
            <person name="Hall N."/>
            <person name="Watson M."/>
            <person name="Adriaenssens E.M."/>
            <person name="Foster-Nyarko E."/>
            <person name="Jarju S."/>
            <person name="Secka A."/>
            <person name="Antonio M."/>
            <person name="Oren A."/>
            <person name="Chaudhuri R.R."/>
            <person name="La Ragione R."/>
            <person name="Hildebrand F."/>
            <person name="Pallen M.J."/>
        </authorList>
    </citation>
    <scope>NUCLEOTIDE SEQUENCE</scope>
    <source>
        <strain evidence="2">CHK184-20233</strain>
    </source>
</reference>
<evidence type="ECO:0000313" key="2">
    <source>
        <dbReference type="EMBL" id="HIR59906.1"/>
    </source>
</evidence>
<comment type="caution">
    <text evidence="2">The sequence shown here is derived from an EMBL/GenBank/DDBJ whole genome shotgun (WGS) entry which is preliminary data.</text>
</comment>
<dbReference type="EMBL" id="DVHC01000072">
    <property type="protein sequence ID" value="HIR59906.1"/>
    <property type="molecule type" value="Genomic_DNA"/>
</dbReference>
<dbReference type="AlphaFoldDB" id="A0A9D1DVQ5"/>
<keyword evidence="1" id="KW-0812">Transmembrane</keyword>
<gene>
    <name evidence="2" type="ORF">IAB38_07725</name>
</gene>
<accession>A0A9D1DVQ5</accession>
<feature type="transmembrane region" description="Helical" evidence="1">
    <location>
        <begin position="12"/>
        <end position="31"/>
    </location>
</feature>
<reference evidence="2" key="1">
    <citation type="submission" date="2020-10" db="EMBL/GenBank/DDBJ databases">
        <authorList>
            <person name="Gilroy R."/>
        </authorList>
    </citation>
    <scope>NUCLEOTIDE SEQUENCE</scope>
    <source>
        <strain evidence="2">CHK184-20233</strain>
    </source>
</reference>
<evidence type="ECO:0000313" key="3">
    <source>
        <dbReference type="Proteomes" id="UP000824232"/>
    </source>
</evidence>
<proteinExistence type="predicted"/>